<keyword evidence="5" id="KW-1185">Reference proteome</keyword>
<dbReference type="EMBL" id="BA000026">
    <property type="protein sequence ID" value="BAC44573.1"/>
    <property type="molecule type" value="Genomic_DNA"/>
</dbReference>
<evidence type="ECO:0000256" key="3">
    <source>
        <dbReference type="SAM" id="SignalP"/>
    </source>
</evidence>
<dbReference type="Proteomes" id="UP000002522">
    <property type="component" value="Chromosome"/>
</dbReference>
<accession>Q8EUY8</accession>
<evidence type="ECO:0000313" key="4">
    <source>
        <dbReference type="EMBL" id="BAC44573.1"/>
    </source>
</evidence>
<dbReference type="HOGENOM" id="CLU_255375_0_0_14"/>
<sequence length="1444" mass="157317">MSIFKKSKILKATIFAGAAVLTASSVSFAINNDKILSNSSSFSQNSSIRAISSANKETAVSGMSDSDSANDFEKNNNSINNSNMEIYPFDMTQSSGSYETSTFSFPSIIQHTAIDDSTSSGAGYATFVKYNNKESVAKFLSTQVTSTTSGQTQPTVTNPGSTQWVVTSDDLIKLAHKKVKNSDLNDSDVAKYSLKYKAMLHSAGGNSSPPSLFVLASIEDATGQSNSQDLKGSYLFQINWNQVTSNDITGDKDAGSYRLAAILSKDTSDIIDYNFLVMDGVSTNSMEVIELGEISSDSGYEGHYVNVSNSLFNSNSESQSSHTISLSGYSNFIQTMSNQSPKYKPIYVNNINSRFFFIFQSDNTSSIDDKSLLLVRSDLLTNNVNTNITISNTSNFTNLNFSNLGLENNSKLFNTLIYYNSKLSSTTAVINIVVSIPGQTKYGYASFDAIAFSQVTAPVAYEYSGFSTSGFISQIVPYYSLNDYQNIYGYYALTSTNQVLKLDANFKYVSEMYDFSSSIYNVGSVYNIYTLSGSDLSSVWYAQMKDGKFVKMNDSNLVGQWDSLYTSESYEKAGDFIFKSQDEVDSSVLFKRIVDSDTATDFNTDFNTYINSTTSWKDFLTVVSKDGQITTDPSVTVSIYNYANKDSYYFGQNATNKLTASGNNSITLVFTQNLRKINAGGTVTDEFTTMIIGSYTYTFYYGEGKINNQNEGTNAYADYNTYSQLTGLTIPQYVLDMYPSQIVSLINSSSSGDSDNYNFITTFLNMQNIVNPTITASGDDISGTLTINVAVPYYWRSGALSASSGTWIFTYGNSTSPFFKYNWFGFSSDGSSNASVTPVDSTYATNSSNAAKVKSLTDKYSTKLPSQVTAKNYYDDFLVLGSAFLNTSNISSGSIQLPTFNEDGSSENVTIVPNDKDGNAFVSITFPKIDPAEDYTVSFTTPSIFMKDASASQSVYFGWKSTSQVTQIDSNNINNVSASGIASIFNGSNVRDKISTLQNFAVFSDYYANLLIQKQLNIKATYDDKSGFLTLTLSAKDNTVSLPGISSTSLSTTFTGFKTDTANGSTNITSSEQTSNFTFGSYQADSTRLPSSVTESEILSSSLLSSSNLSTWIANGLATITLTPSNVNGILEVEVVLKNYSESGSISSTRTFTRAIGGFATGDQSSNMIVWKTNTNSAFLNNNSAKLPSALVTTATSGEFDDTSGSNAEQALYRRLTYFADLSSDLNAELEADPSLVKAVTLQADDTLGTLVVTAVILQKGQLVEYSTTISGLGTTSLLQPTITFNAEDGTSNNTALTALRQLIPSEAAQNNALLTQLFSISNSSDNYKIETSYSYDNYTGTLTLNVSVLDPTTNTVLQESSKTYTGFARVIDTSVGTNWAVVAASAIVPMILLIIPVVLFGYIQQRRDMKTIAKKLSTRLQEEQERKRRMQRRQQLLVKTKNF</sequence>
<feature type="region of interest" description="Disordered" evidence="1">
    <location>
        <begin position="1422"/>
        <end position="1444"/>
    </location>
</feature>
<keyword evidence="2" id="KW-0472">Membrane</keyword>
<keyword evidence="2" id="KW-1133">Transmembrane helix</keyword>
<evidence type="ECO:0000256" key="1">
    <source>
        <dbReference type="SAM" id="MobiDB-lite"/>
    </source>
</evidence>
<proteinExistence type="predicted"/>
<name>Q8EUY8_MALP2</name>
<dbReference type="RefSeq" id="WP_011077602.1">
    <property type="nucleotide sequence ID" value="NC_004432.1"/>
</dbReference>
<feature type="chain" id="PRO_5004305484" evidence="3">
    <location>
        <begin position="30"/>
        <end position="1444"/>
    </location>
</feature>
<organism evidence="4 5">
    <name type="scientific">Malacoplasma penetrans (strain HF-2)</name>
    <name type="common">Mycoplasma penetrans</name>
    <dbReference type="NCBI Taxonomy" id="272633"/>
    <lineage>
        <taxon>Bacteria</taxon>
        <taxon>Bacillati</taxon>
        <taxon>Mycoplasmatota</taxon>
        <taxon>Mycoplasmoidales</taxon>
        <taxon>Mycoplasmoidaceae</taxon>
        <taxon>Malacoplasma</taxon>
    </lineage>
</organism>
<gene>
    <name evidence="4" type="ordered locus">MYPE7800</name>
</gene>
<dbReference type="KEGG" id="mpe:MYPE7800"/>
<keyword evidence="3" id="KW-0732">Signal</keyword>
<feature type="transmembrane region" description="Helical" evidence="2">
    <location>
        <begin position="1380"/>
        <end position="1404"/>
    </location>
</feature>
<dbReference type="eggNOG" id="ENOG50308X3">
    <property type="taxonomic scope" value="Bacteria"/>
</dbReference>
<reference evidence="4 5" key="1">
    <citation type="journal article" date="2002" name="Nucleic Acids Res.">
        <title>The complete genomic sequence of Mycoplasma penetrans, an intracellular bacterial pathogen in humans.</title>
        <authorList>
            <person name="Sasaki Y."/>
            <person name="Ishikawa J."/>
            <person name="Yamashita A."/>
            <person name="Oshima K."/>
            <person name="Kenri T."/>
            <person name="Furuya K."/>
            <person name="Yoshino C."/>
            <person name="Horino A."/>
            <person name="Shiba T."/>
            <person name="Sasaki T."/>
            <person name="Hattori M."/>
        </authorList>
    </citation>
    <scope>NUCLEOTIDE SEQUENCE [LARGE SCALE GENOMIC DNA]</scope>
    <source>
        <strain evidence="4 5">HF-2</strain>
    </source>
</reference>
<protein>
    <submittedName>
        <fullName evidence="4">Uncharacterized protein</fullName>
    </submittedName>
</protein>
<evidence type="ECO:0000313" key="5">
    <source>
        <dbReference type="Proteomes" id="UP000002522"/>
    </source>
</evidence>
<keyword evidence="2" id="KW-0812">Transmembrane</keyword>
<dbReference type="InParanoid" id="Q8EUY8"/>
<evidence type="ECO:0000256" key="2">
    <source>
        <dbReference type="SAM" id="Phobius"/>
    </source>
</evidence>
<feature type="signal peptide" evidence="3">
    <location>
        <begin position="1"/>
        <end position="29"/>
    </location>
</feature>